<evidence type="ECO:0000256" key="1">
    <source>
        <dbReference type="ARBA" id="ARBA00000448"/>
    </source>
</evidence>
<dbReference type="Gene3D" id="3.20.20.300">
    <property type="entry name" value="Glycoside hydrolase, family 3, N-terminal domain"/>
    <property type="match status" value="1"/>
</dbReference>
<dbReference type="SUPFAM" id="SSF51445">
    <property type="entry name" value="(Trans)glycosidases"/>
    <property type="match status" value="1"/>
</dbReference>
<feature type="domain" description="Fibronectin type III-like" evidence="9">
    <location>
        <begin position="690"/>
        <end position="759"/>
    </location>
</feature>
<dbReference type="SUPFAM" id="SSF52279">
    <property type="entry name" value="Beta-D-glucan exohydrolase, C-terminal domain"/>
    <property type="match status" value="1"/>
</dbReference>
<dbReference type="GO" id="GO:0016787">
    <property type="term" value="F:hydrolase activity"/>
    <property type="evidence" value="ECO:0007669"/>
    <property type="project" value="UniProtKB-KW"/>
</dbReference>
<evidence type="ECO:0000256" key="6">
    <source>
        <dbReference type="ARBA" id="ARBA00023295"/>
    </source>
</evidence>
<dbReference type="InterPro" id="IPR019800">
    <property type="entry name" value="Glyco_hydro_3_AS"/>
</dbReference>
<evidence type="ECO:0000259" key="9">
    <source>
        <dbReference type="SMART" id="SM01217"/>
    </source>
</evidence>
<dbReference type="InterPro" id="IPR026891">
    <property type="entry name" value="Fn3-like"/>
</dbReference>
<evidence type="ECO:0000256" key="2">
    <source>
        <dbReference type="ARBA" id="ARBA00005336"/>
    </source>
</evidence>
<dbReference type="EMBL" id="JAENRR010000029">
    <property type="protein sequence ID" value="MBK3518227.1"/>
    <property type="molecule type" value="Genomic_DNA"/>
</dbReference>
<comment type="caution">
    <text evidence="10">The sequence shown here is derived from an EMBL/GenBank/DDBJ whole genome shotgun (WGS) entry which is preliminary data.</text>
</comment>
<keyword evidence="6 7" id="KW-0326">Glycosidase</keyword>
<organism evidence="10 11">
    <name type="scientific">Carboxylicivirga marina</name>
    <dbReference type="NCBI Taxonomy" id="2800988"/>
    <lineage>
        <taxon>Bacteria</taxon>
        <taxon>Pseudomonadati</taxon>
        <taxon>Bacteroidota</taxon>
        <taxon>Bacteroidia</taxon>
        <taxon>Marinilabiliales</taxon>
        <taxon>Marinilabiliaceae</taxon>
        <taxon>Carboxylicivirga</taxon>
    </lineage>
</organism>
<dbReference type="InterPro" id="IPR036881">
    <property type="entry name" value="Glyco_hydro_3_C_sf"/>
</dbReference>
<protein>
    <recommendedName>
        <fullName evidence="3">beta-glucosidase</fullName>
        <ecNumber evidence="3">3.2.1.21</ecNumber>
    </recommendedName>
</protein>
<dbReference type="PROSITE" id="PS51257">
    <property type="entry name" value="PROKAR_LIPOPROTEIN"/>
    <property type="match status" value="1"/>
</dbReference>
<keyword evidence="11" id="KW-1185">Reference proteome</keyword>
<dbReference type="InterPro" id="IPR001764">
    <property type="entry name" value="Glyco_hydro_3_N"/>
</dbReference>
<dbReference type="InterPro" id="IPR036962">
    <property type="entry name" value="Glyco_hydro_3_N_sf"/>
</dbReference>
<dbReference type="Proteomes" id="UP000605676">
    <property type="component" value="Unassembled WGS sequence"/>
</dbReference>
<comment type="catalytic activity">
    <reaction evidence="1">
        <text>Hydrolysis of terminal, non-reducing beta-D-glucosyl residues with release of beta-D-glucose.</text>
        <dbReference type="EC" id="3.2.1.21"/>
    </reaction>
</comment>
<evidence type="ECO:0000256" key="4">
    <source>
        <dbReference type="ARBA" id="ARBA00022729"/>
    </source>
</evidence>
<evidence type="ECO:0000313" key="11">
    <source>
        <dbReference type="Proteomes" id="UP000605676"/>
    </source>
</evidence>
<feature type="signal peptide" evidence="8">
    <location>
        <begin position="1"/>
        <end position="23"/>
    </location>
</feature>
<name>A0ABS1HKZ2_9BACT</name>
<dbReference type="EC" id="3.2.1.21" evidence="3"/>
<comment type="similarity">
    <text evidence="2 7">Belongs to the glycosyl hydrolase 3 family.</text>
</comment>
<evidence type="ECO:0000256" key="5">
    <source>
        <dbReference type="ARBA" id="ARBA00022801"/>
    </source>
</evidence>
<dbReference type="InterPro" id="IPR017853">
    <property type="entry name" value="GH"/>
</dbReference>
<dbReference type="InterPro" id="IPR013783">
    <property type="entry name" value="Ig-like_fold"/>
</dbReference>
<dbReference type="PANTHER" id="PTHR30620">
    <property type="entry name" value="PERIPLASMIC BETA-GLUCOSIDASE-RELATED"/>
    <property type="match status" value="1"/>
</dbReference>
<dbReference type="PRINTS" id="PR00133">
    <property type="entry name" value="GLHYDRLASE3"/>
</dbReference>
<keyword evidence="4 8" id="KW-0732">Signal</keyword>
<dbReference type="RefSeq" id="WP_200465455.1">
    <property type="nucleotide sequence ID" value="NZ_JAENRR010000029.1"/>
</dbReference>
<dbReference type="PROSITE" id="PS00775">
    <property type="entry name" value="GLYCOSYL_HYDROL_F3"/>
    <property type="match status" value="1"/>
</dbReference>
<reference evidence="10 11" key="1">
    <citation type="submission" date="2021-01" db="EMBL/GenBank/DDBJ databases">
        <title>Carboxyliciviraga sp.nov., isolated from coastal sediments.</title>
        <authorList>
            <person name="Lu D."/>
            <person name="Zhang T."/>
        </authorList>
    </citation>
    <scope>NUCLEOTIDE SEQUENCE [LARGE SCALE GENOMIC DNA]</scope>
    <source>
        <strain evidence="10 11">N1Y132</strain>
    </source>
</reference>
<accession>A0ABS1HKZ2</accession>
<dbReference type="PANTHER" id="PTHR30620:SF16">
    <property type="entry name" value="LYSOSOMAL BETA GLUCOSIDASE"/>
    <property type="match status" value="1"/>
</dbReference>
<dbReference type="Pfam" id="PF00933">
    <property type="entry name" value="Glyco_hydro_3"/>
    <property type="match status" value="1"/>
</dbReference>
<dbReference type="Pfam" id="PF01915">
    <property type="entry name" value="Glyco_hydro_3_C"/>
    <property type="match status" value="1"/>
</dbReference>
<dbReference type="Pfam" id="PF14310">
    <property type="entry name" value="Fn3-like"/>
    <property type="match status" value="1"/>
</dbReference>
<evidence type="ECO:0000313" key="10">
    <source>
        <dbReference type="EMBL" id="MBK3518227.1"/>
    </source>
</evidence>
<gene>
    <name evidence="10" type="ORF">JIV24_12850</name>
</gene>
<sequence>MLYLRYILLLCLGLAFFSCQTTSETSDSPAYLDAGNSIAVRVNDLMERMTLEEKVAQMCQYVGLDHMKKAEQNLTKEEMEKSDAHGFYPDLHSSDVVKLVEEGQIGSFLHVVDVEEANYLQTLALKSRLQIPLLIGIDAIHGTALVNGATVYPTPIGLASSWDTTLVKKLSVQTAKEMRMTGAAWTFTPNIDVAREPRWGRVGETFGEDPLLVSDMGVAMIEGLQNTVYADSFNVIACAKHLIAGSESINGLNGAPTDLSERTIREIHLPSYQAAVDAGVFSVMTAHNELNGVPCHADKWMMSEVLRNEMGFEGFIVSDWMDIERLATRHFVAENQKEACYQTVDAGMDMHMHGPDFIEPIIELVKEGRLTEERIDQSVRRLLEAKFKLGLFEKRFVDTKETEAVLFNAQHQATALEAAQKSIILLKNENILPIQKGQYKRIFVTGPNANNETILGDWTWPQPQDNFTTVLEGLQQADADCAFDFLDVGSDLRNMSASDVKTAYHRAKKAELAIVVVGENSFRWNWSNKTCGENSGRSSIELFGLQQEVVESVYRSGTPTIVVFVNGRPLGTEWIADNIPAIIEAWEPGCKGGEALAQIIYGEVNPSAKLPITIPRSVGHQLAVYNHKPTHYFHKYVDSESTPLFPFGHGLSYASFEYNNLKLDKQVIASNETLTLNVEVSNTSERDGVEVVQLYLNDKYCPITRPVKELKAYKRISLKGGETKKVSFTITPDMLEYLDAGFKPTIDAGEFVAMVGASSADKDLLKVSFSVK</sequence>
<evidence type="ECO:0000256" key="3">
    <source>
        <dbReference type="ARBA" id="ARBA00012744"/>
    </source>
</evidence>
<keyword evidence="5 7" id="KW-0378">Hydrolase</keyword>
<dbReference type="Gene3D" id="2.60.40.10">
    <property type="entry name" value="Immunoglobulins"/>
    <property type="match status" value="1"/>
</dbReference>
<feature type="chain" id="PRO_5046542697" description="beta-glucosidase" evidence="8">
    <location>
        <begin position="24"/>
        <end position="772"/>
    </location>
</feature>
<dbReference type="InterPro" id="IPR051915">
    <property type="entry name" value="Cellulose_Degrad_GH3"/>
</dbReference>
<evidence type="ECO:0000256" key="7">
    <source>
        <dbReference type="RuleBase" id="RU361161"/>
    </source>
</evidence>
<dbReference type="Gene3D" id="3.40.50.1700">
    <property type="entry name" value="Glycoside hydrolase family 3 C-terminal domain"/>
    <property type="match status" value="1"/>
</dbReference>
<evidence type="ECO:0000256" key="8">
    <source>
        <dbReference type="SAM" id="SignalP"/>
    </source>
</evidence>
<proteinExistence type="inferred from homology"/>
<dbReference type="InterPro" id="IPR002772">
    <property type="entry name" value="Glyco_hydro_3_C"/>
</dbReference>
<dbReference type="SMART" id="SM01217">
    <property type="entry name" value="Fn3_like"/>
    <property type="match status" value="1"/>
</dbReference>